<dbReference type="EMBL" id="ADKX01000039">
    <property type="protein sequence ID" value="EFW04250.1"/>
    <property type="molecule type" value="Genomic_DNA"/>
</dbReference>
<gene>
    <name evidence="3" type="ORF">HMPREF9488_02533</name>
</gene>
<organism evidence="3 4">
    <name type="scientific">Coprobacillus cateniformis</name>
    <dbReference type="NCBI Taxonomy" id="100884"/>
    <lineage>
        <taxon>Bacteria</taxon>
        <taxon>Bacillati</taxon>
        <taxon>Bacillota</taxon>
        <taxon>Erysipelotrichia</taxon>
        <taxon>Erysipelotrichales</taxon>
        <taxon>Coprobacillaceae</taxon>
        <taxon>Coprobacillus</taxon>
    </lineage>
</organism>
<reference evidence="3 4" key="1">
    <citation type="submission" date="2010-12" db="EMBL/GenBank/DDBJ databases">
        <title>The Genome Sequence of Coprobacillus sp. strain 29_1.</title>
        <authorList>
            <consortium name="The Broad Institute Genome Sequencing Platform"/>
            <person name="Earl A."/>
            <person name="Ward D."/>
            <person name="Feldgarden M."/>
            <person name="Gevers D."/>
            <person name="Daigneault M."/>
            <person name="Sibley C.D."/>
            <person name="White A."/>
            <person name="Strauss J."/>
            <person name="Allen-Vercoe E."/>
            <person name="Young S.K."/>
            <person name="Zeng Q."/>
            <person name="Gargeya S."/>
            <person name="Fitzgerald M."/>
            <person name="Haas B."/>
            <person name="Abouelleil A."/>
            <person name="Alvarado L."/>
            <person name="Arachchi H.M."/>
            <person name="Berlin A."/>
            <person name="Brown A."/>
            <person name="Chapman S.B."/>
            <person name="Chen Z."/>
            <person name="Dunbar C."/>
            <person name="Freedman E."/>
            <person name="Gearin G."/>
            <person name="Gellesch M."/>
            <person name="Goldberg J."/>
            <person name="Griggs A."/>
            <person name="Gujja S."/>
            <person name="Heilman E."/>
            <person name="Heiman D."/>
            <person name="Howarth C."/>
            <person name="Larson L."/>
            <person name="Lui A."/>
            <person name="MacDonald P.J.P."/>
            <person name="Mehta T."/>
            <person name="Montmayeur A."/>
            <person name="Murphy C."/>
            <person name="Neiman D."/>
            <person name="Pearson M."/>
            <person name="Priest M."/>
            <person name="Roberts A."/>
            <person name="Saif S."/>
            <person name="Shea T."/>
            <person name="Shenoy N."/>
            <person name="Sisk P."/>
            <person name="Stolte C."/>
            <person name="Sykes S."/>
            <person name="White J."/>
            <person name="Yandava C."/>
            <person name="Nusbaum C."/>
            <person name="Birren B."/>
        </authorList>
    </citation>
    <scope>NUCLEOTIDE SEQUENCE [LARGE SCALE GENOMIC DNA]</scope>
    <source>
        <strain evidence="3 4">29_1</strain>
    </source>
</reference>
<keyword evidence="4" id="KW-1185">Reference proteome</keyword>
<dbReference type="HOGENOM" id="CLU_920423_0_0_9"/>
<keyword evidence="1" id="KW-0812">Transmembrane</keyword>
<feature type="domain" description="GerMN" evidence="2">
    <location>
        <begin position="70"/>
        <end position="154"/>
    </location>
</feature>
<protein>
    <recommendedName>
        <fullName evidence="2">GerMN domain-containing protein</fullName>
    </recommendedName>
</protein>
<feature type="domain" description="GerMN" evidence="2">
    <location>
        <begin position="202"/>
        <end position="288"/>
    </location>
</feature>
<dbReference type="AlphaFoldDB" id="E7GCP1"/>
<feature type="transmembrane region" description="Helical" evidence="1">
    <location>
        <begin position="7"/>
        <end position="26"/>
    </location>
</feature>
<dbReference type="SMART" id="SM00909">
    <property type="entry name" value="Germane"/>
    <property type="match status" value="2"/>
</dbReference>
<comment type="caution">
    <text evidence="3">The sequence shown here is derived from an EMBL/GenBank/DDBJ whole genome shotgun (WGS) entry which is preliminary data.</text>
</comment>
<dbReference type="Proteomes" id="UP000003157">
    <property type="component" value="Unassembled WGS sequence"/>
</dbReference>
<proteinExistence type="predicted"/>
<sequence>MGSMKKKIGVISVLVLCLTFVSIMYLKKDKKSDEKVDDVYYKSVVFKDSDNDLIPISVNFHSEVELEEEIRNKIDLMKSDEMIQYGLYPVISKDLEVQSVNLKDHVLTVSFNDQLVANQDAMDILEALTYVMTDYDDVERVNLQINEKNVSYIPNSTIPLSSLTKSLGLNNFEETSAFLHQTVPVMVYHQKTIEQYSYYVPTTMRVDENEPLTKQVQTILSYVQSKIHLLDAKLDNGVLTVDLDSNILLDNEKIDQTLEDLIVLSLSSLKDVKDVEIKINGEDVRTKQSSQIEYNYIKM</sequence>
<evidence type="ECO:0000256" key="1">
    <source>
        <dbReference type="SAM" id="Phobius"/>
    </source>
</evidence>
<name>E7GCP1_9FIRM</name>
<dbReference type="Pfam" id="PF10646">
    <property type="entry name" value="Germane"/>
    <property type="match status" value="2"/>
</dbReference>
<evidence type="ECO:0000313" key="4">
    <source>
        <dbReference type="Proteomes" id="UP000003157"/>
    </source>
</evidence>
<dbReference type="InterPro" id="IPR019606">
    <property type="entry name" value="GerMN"/>
</dbReference>
<evidence type="ECO:0000313" key="3">
    <source>
        <dbReference type="EMBL" id="EFW04250.1"/>
    </source>
</evidence>
<accession>E7GCP1</accession>
<keyword evidence="1" id="KW-1133">Transmembrane helix</keyword>
<keyword evidence="1" id="KW-0472">Membrane</keyword>
<evidence type="ECO:0000259" key="2">
    <source>
        <dbReference type="SMART" id="SM00909"/>
    </source>
</evidence>
<dbReference type="STRING" id="100884.GCA_000269565_00186"/>
<dbReference type="eggNOG" id="ENOG5031A4B">
    <property type="taxonomic scope" value="Bacteria"/>
</dbReference>